<sequence>MTTRLLLLLVFLSSVACAQKADTVFLKKLLQSRPDLFGSILKHPAQNEVQIIYTQIDRDKNNLPHFTSYTYRLNPKHYFYPASTVKLPAAIFALEKANRLGIKSLKIADMITDSAYSGQTRIMTDTSSETGNPSISNYIKKILLVSDNDAYNRIYEFAGREEINKKLKKYGLTNTRIVGRLAVGDGGENARNTNPVVFYADNAAIYAKPAQRDSNNYPMQLENMQQGNGHINSEDKLVMKPFDFSDKNVYPLEDQQMVLKRLLFPEAFPFKERFVLSAEDYKFIYQYMSMYPTESTKPGYARPNYYPAYCKFLYYGADSLANINPDVRIFNKVGDSYGYDIDNAYIIDFKNKVEFMLTAVVQSNEDGILNDNKYEYNTVCLPFLKNLGQLVMQHELVRKKKYLPDLSKFKFIYSKGNKLH</sequence>
<reference evidence="3 4" key="1">
    <citation type="submission" date="2018-08" db="EMBL/GenBank/DDBJ databases">
        <title>Mucilaginibacter terrae sp. nov., isolated from manganese diggings.</title>
        <authorList>
            <person name="Huang Y."/>
            <person name="Zhou Z."/>
        </authorList>
    </citation>
    <scope>NUCLEOTIDE SEQUENCE [LARGE SCALE GENOMIC DNA]</scope>
    <source>
        <strain evidence="3 4">ZH6</strain>
    </source>
</reference>
<dbReference type="RefSeq" id="WP_117381646.1">
    <property type="nucleotide sequence ID" value="NZ_QWDE01000001.1"/>
</dbReference>
<keyword evidence="4" id="KW-1185">Reference proteome</keyword>
<dbReference type="Proteomes" id="UP000260823">
    <property type="component" value="Unassembled WGS sequence"/>
</dbReference>
<proteinExistence type="predicted"/>
<organism evidence="3 4">
    <name type="scientific">Mucilaginibacter terrenus</name>
    <dbReference type="NCBI Taxonomy" id="2482727"/>
    <lineage>
        <taxon>Bacteria</taxon>
        <taxon>Pseudomonadati</taxon>
        <taxon>Bacteroidota</taxon>
        <taxon>Sphingobacteriia</taxon>
        <taxon>Sphingobacteriales</taxon>
        <taxon>Sphingobacteriaceae</taxon>
        <taxon>Mucilaginibacter</taxon>
    </lineage>
</organism>
<dbReference type="OrthoDB" id="1884322at2"/>
<dbReference type="GO" id="GO:0030655">
    <property type="term" value="P:beta-lactam antibiotic catabolic process"/>
    <property type="evidence" value="ECO:0007669"/>
    <property type="project" value="InterPro"/>
</dbReference>
<evidence type="ECO:0000256" key="1">
    <source>
        <dbReference type="SAM" id="SignalP"/>
    </source>
</evidence>
<keyword evidence="1" id="KW-0732">Signal</keyword>
<dbReference type="AlphaFoldDB" id="A0A3E2NUQ4"/>
<dbReference type="GO" id="GO:0008800">
    <property type="term" value="F:beta-lactamase activity"/>
    <property type="evidence" value="ECO:0007669"/>
    <property type="project" value="InterPro"/>
</dbReference>
<dbReference type="InterPro" id="IPR045155">
    <property type="entry name" value="Beta-lactam_cat"/>
</dbReference>
<dbReference type="SUPFAM" id="SSF56601">
    <property type="entry name" value="beta-lactamase/transpeptidase-like"/>
    <property type="match status" value="1"/>
</dbReference>
<dbReference type="Gene3D" id="3.40.710.10">
    <property type="entry name" value="DD-peptidase/beta-lactamase superfamily"/>
    <property type="match status" value="1"/>
</dbReference>
<comment type="caution">
    <text evidence="3">The sequence shown here is derived from an EMBL/GenBank/DDBJ whole genome shotgun (WGS) entry which is preliminary data.</text>
</comment>
<accession>A0A3E2NUQ4</accession>
<dbReference type="InterPro" id="IPR012338">
    <property type="entry name" value="Beta-lactam/transpept-like"/>
</dbReference>
<dbReference type="EMBL" id="QWDE01000001">
    <property type="protein sequence ID" value="RFZ84744.1"/>
    <property type="molecule type" value="Genomic_DNA"/>
</dbReference>
<feature type="chain" id="PRO_5017667467" description="Beta-lactamase class A catalytic domain-containing protein" evidence="1">
    <location>
        <begin position="19"/>
        <end position="420"/>
    </location>
</feature>
<dbReference type="PROSITE" id="PS51257">
    <property type="entry name" value="PROKAR_LIPOPROTEIN"/>
    <property type="match status" value="1"/>
</dbReference>
<feature type="domain" description="Beta-lactamase class A catalytic" evidence="2">
    <location>
        <begin position="71"/>
        <end position="347"/>
    </location>
</feature>
<feature type="signal peptide" evidence="1">
    <location>
        <begin position="1"/>
        <end position="18"/>
    </location>
</feature>
<evidence type="ECO:0000259" key="2">
    <source>
        <dbReference type="Pfam" id="PF13354"/>
    </source>
</evidence>
<gene>
    <name evidence="3" type="ORF">DYU05_03820</name>
</gene>
<protein>
    <recommendedName>
        <fullName evidence="2">Beta-lactamase class A catalytic domain-containing protein</fullName>
    </recommendedName>
</protein>
<evidence type="ECO:0000313" key="4">
    <source>
        <dbReference type="Proteomes" id="UP000260823"/>
    </source>
</evidence>
<dbReference type="Pfam" id="PF13354">
    <property type="entry name" value="Beta-lactamase2"/>
    <property type="match status" value="1"/>
</dbReference>
<name>A0A3E2NUQ4_9SPHI</name>
<evidence type="ECO:0000313" key="3">
    <source>
        <dbReference type="EMBL" id="RFZ84744.1"/>
    </source>
</evidence>